<dbReference type="AlphaFoldDB" id="A0A6L9SEK5"/>
<protein>
    <submittedName>
        <fullName evidence="1">Uncharacterized protein</fullName>
    </submittedName>
</protein>
<proteinExistence type="predicted"/>
<gene>
    <name evidence="1" type="ORF">G1H10_23140</name>
</gene>
<keyword evidence="2" id="KW-1185">Reference proteome</keyword>
<name>A0A6L9SEK5_9ACTN</name>
<dbReference type="EMBL" id="JAAGOA010000019">
    <property type="protein sequence ID" value="NEE03064.1"/>
    <property type="molecule type" value="Genomic_DNA"/>
</dbReference>
<accession>A0A6L9SEK5</accession>
<evidence type="ECO:0000313" key="2">
    <source>
        <dbReference type="Proteomes" id="UP000475214"/>
    </source>
</evidence>
<organism evidence="1 2">
    <name type="scientific">Phytoactinopolyspora halotolerans</name>
    <dbReference type="NCBI Taxonomy" id="1981512"/>
    <lineage>
        <taxon>Bacteria</taxon>
        <taxon>Bacillati</taxon>
        <taxon>Actinomycetota</taxon>
        <taxon>Actinomycetes</taxon>
        <taxon>Jiangellales</taxon>
        <taxon>Jiangellaceae</taxon>
        <taxon>Phytoactinopolyspora</taxon>
    </lineage>
</organism>
<dbReference type="RefSeq" id="WP_163742237.1">
    <property type="nucleotide sequence ID" value="NZ_JAAGOA010000019.1"/>
</dbReference>
<reference evidence="1 2" key="1">
    <citation type="submission" date="2020-02" db="EMBL/GenBank/DDBJ databases">
        <authorList>
            <person name="Li X.-J."/>
            <person name="Han X.-M."/>
        </authorList>
    </citation>
    <scope>NUCLEOTIDE SEQUENCE [LARGE SCALE GENOMIC DNA]</scope>
    <source>
        <strain evidence="1 2">CCTCC AB 2017055</strain>
    </source>
</reference>
<dbReference type="Proteomes" id="UP000475214">
    <property type="component" value="Unassembled WGS sequence"/>
</dbReference>
<evidence type="ECO:0000313" key="1">
    <source>
        <dbReference type="EMBL" id="NEE03064.1"/>
    </source>
</evidence>
<sequence>MRRVDPSRLAGAHEAHYATLFAEVTVHEVKDMDGRSYWRVVTTDHRSGSADVTTTLLYEDCEPEEAAADALQYTYVNE</sequence>
<comment type="caution">
    <text evidence="1">The sequence shown here is derived from an EMBL/GenBank/DDBJ whole genome shotgun (WGS) entry which is preliminary data.</text>
</comment>